<gene>
    <name evidence="3" type="primary">fis</name>
    <name evidence="3" type="ORF">NBRC116591_25570</name>
</gene>
<dbReference type="Gene3D" id="1.10.10.60">
    <property type="entry name" value="Homeodomain-like"/>
    <property type="match status" value="1"/>
</dbReference>
<reference evidence="3 4" key="1">
    <citation type="submission" date="2024-04" db="EMBL/GenBank/DDBJ databases">
        <title>Draft genome sequence of Sessilibacter corallicola NBRC 116591.</title>
        <authorList>
            <person name="Miyakawa T."/>
            <person name="Kusuya Y."/>
            <person name="Miura T."/>
        </authorList>
    </citation>
    <scope>NUCLEOTIDE SEQUENCE [LARGE SCALE GENOMIC DNA]</scope>
    <source>
        <strain evidence="3 4">KU-00831-HH</strain>
    </source>
</reference>
<dbReference type="NCBIfam" id="NF001659">
    <property type="entry name" value="PRK00430.1"/>
    <property type="match status" value="1"/>
</dbReference>
<protein>
    <submittedName>
        <fullName evidence="3">DNA-binding transcriptional regulator Fis</fullName>
    </submittedName>
</protein>
<accession>A0ABQ0AAR4</accession>
<dbReference type="GO" id="GO:0003677">
    <property type="term" value="F:DNA binding"/>
    <property type="evidence" value="ECO:0007669"/>
    <property type="project" value="UniProtKB-KW"/>
</dbReference>
<dbReference type="Proteomes" id="UP001465153">
    <property type="component" value="Unassembled WGS sequence"/>
</dbReference>
<dbReference type="InterPro" id="IPR002197">
    <property type="entry name" value="HTH_Fis"/>
</dbReference>
<name>A0ABQ0AAR4_9GAMM</name>
<keyword evidence="3" id="KW-0238">DNA-binding</keyword>
<dbReference type="SUPFAM" id="SSF46689">
    <property type="entry name" value="Homeodomain-like"/>
    <property type="match status" value="1"/>
</dbReference>
<evidence type="ECO:0000256" key="1">
    <source>
        <dbReference type="SAM" id="MobiDB-lite"/>
    </source>
</evidence>
<dbReference type="PANTHER" id="PTHR47918">
    <property type="entry name" value="DNA-BINDING PROTEIN FIS"/>
    <property type="match status" value="1"/>
</dbReference>
<dbReference type="PRINTS" id="PR01590">
    <property type="entry name" value="HTHFIS"/>
</dbReference>
<dbReference type="RefSeq" id="WP_233088267.1">
    <property type="nucleotide sequence ID" value="NZ_BAABWN010000008.1"/>
</dbReference>
<dbReference type="Pfam" id="PF02954">
    <property type="entry name" value="HTH_8"/>
    <property type="match status" value="1"/>
</dbReference>
<feature type="region of interest" description="Disordered" evidence="1">
    <location>
        <begin position="1"/>
        <end position="30"/>
    </location>
</feature>
<dbReference type="InterPro" id="IPR050207">
    <property type="entry name" value="Trans_regulatory_Fis"/>
</dbReference>
<sequence>MSQIETALAELTPNTTVTPTETPSDRFKTTNIEASSSSLRDCVKQSIDNYFQHLDGQAVSNVYDLVMAEVEAPLLEVVMKYTRHNQTKAAEILGLNRGTLRKKLKQYGQL</sequence>
<evidence type="ECO:0000259" key="2">
    <source>
        <dbReference type="Pfam" id="PF02954"/>
    </source>
</evidence>
<feature type="compositionally biased region" description="Low complexity" evidence="1">
    <location>
        <begin position="12"/>
        <end position="22"/>
    </location>
</feature>
<dbReference type="PANTHER" id="PTHR47918:SF1">
    <property type="entry name" value="DNA-BINDING PROTEIN FIS"/>
    <property type="match status" value="1"/>
</dbReference>
<comment type="caution">
    <text evidence="3">The sequence shown here is derived from an EMBL/GenBank/DDBJ whole genome shotgun (WGS) entry which is preliminary data.</text>
</comment>
<feature type="domain" description="DNA binding HTH" evidence="2">
    <location>
        <begin position="67"/>
        <end position="107"/>
    </location>
</feature>
<keyword evidence="4" id="KW-1185">Reference proteome</keyword>
<dbReference type="InterPro" id="IPR009057">
    <property type="entry name" value="Homeodomain-like_sf"/>
</dbReference>
<organism evidence="3 4">
    <name type="scientific">Sessilibacter corallicola</name>
    <dbReference type="NCBI Taxonomy" id="2904075"/>
    <lineage>
        <taxon>Bacteria</taxon>
        <taxon>Pseudomonadati</taxon>
        <taxon>Pseudomonadota</taxon>
        <taxon>Gammaproteobacteria</taxon>
        <taxon>Cellvibrionales</taxon>
        <taxon>Cellvibrionaceae</taxon>
        <taxon>Sessilibacter</taxon>
    </lineage>
</organism>
<dbReference type="EMBL" id="BAABWN010000008">
    <property type="protein sequence ID" value="GAA6168746.1"/>
    <property type="molecule type" value="Genomic_DNA"/>
</dbReference>
<evidence type="ECO:0000313" key="4">
    <source>
        <dbReference type="Proteomes" id="UP001465153"/>
    </source>
</evidence>
<proteinExistence type="predicted"/>
<evidence type="ECO:0000313" key="3">
    <source>
        <dbReference type="EMBL" id="GAA6168746.1"/>
    </source>
</evidence>